<dbReference type="InterPro" id="IPR008969">
    <property type="entry name" value="CarboxyPept-like_regulatory"/>
</dbReference>
<dbReference type="InterPro" id="IPR008964">
    <property type="entry name" value="Invasin/intimin_cell_adhesion"/>
</dbReference>
<dbReference type="RefSeq" id="WP_246909093.1">
    <property type="nucleotide sequence ID" value="NZ_JALJRB010000013.1"/>
</dbReference>
<sequence>MTEQLDIPAYWEIYPQSIRLSLSYFEQRIPLSVRGSGLNPQFISSNPAVAYVDDEGFLVSGLQIGNAMIMAWSSDARQSLRHLNVEVRDPSWFANHPDFLLDLGTSVHLVGSVVDALNARPLAGVLVTIRRSEEGPIVAQQITDASGQYEMELFEGLYVYEASTPNYIDAHGLLNVLESGSSGQNIVLSPELNGQVARIVLQWGLNPRDLDSHLRGPRPGGGTFHVYYSTDYVQDCGELDVDDTSSYGPETITMHRLVAGTYRYSVHDYTNRNSSTSTGLAGSGATVKVFYYDGREYTFNVPNQPGTVWNVFEINGTTGAITALNQMEFESNPGSVGI</sequence>
<dbReference type="SUPFAM" id="SSF49464">
    <property type="entry name" value="Carboxypeptidase regulatory domain-like"/>
    <property type="match status" value="1"/>
</dbReference>
<evidence type="ECO:0008006" key="3">
    <source>
        <dbReference type="Google" id="ProtNLM"/>
    </source>
</evidence>
<protein>
    <recommendedName>
        <fullName evidence="3">Carboxypeptidase regulatory-like domain-containing protein</fullName>
    </recommendedName>
</protein>
<reference evidence="1" key="1">
    <citation type="submission" date="2022-04" db="EMBL/GenBank/DDBJ databases">
        <title>Desulfatitalea alkaliphila sp. nov., a novel anaerobic sulfate-reducing bacterium isolated from terrestrial mud volcano, Taman Peninsula, Russia.</title>
        <authorList>
            <person name="Khomyakova M.A."/>
            <person name="Merkel A.Y."/>
            <person name="Slobodkin A.I."/>
        </authorList>
    </citation>
    <scope>NUCLEOTIDE SEQUENCE</scope>
    <source>
        <strain evidence="1">M08but</strain>
    </source>
</reference>
<dbReference type="SUPFAM" id="SSF49373">
    <property type="entry name" value="Invasin/intimin cell-adhesion fragments"/>
    <property type="match status" value="1"/>
</dbReference>
<evidence type="ECO:0000313" key="1">
    <source>
        <dbReference type="EMBL" id="MCJ8501437.1"/>
    </source>
</evidence>
<dbReference type="Gene3D" id="2.60.40.1120">
    <property type="entry name" value="Carboxypeptidase-like, regulatory domain"/>
    <property type="match status" value="1"/>
</dbReference>
<evidence type="ECO:0000313" key="2">
    <source>
        <dbReference type="Proteomes" id="UP001165427"/>
    </source>
</evidence>
<dbReference type="Proteomes" id="UP001165427">
    <property type="component" value="Unassembled WGS sequence"/>
</dbReference>
<proteinExistence type="predicted"/>
<keyword evidence="2" id="KW-1185">Reference proteome</keyword>
<comment type="caution">
    <text evidence="1">The sequence shown here is derived from an EMBL/GenBank/DDBJ whole genome shotgun (WGS) entry which is preliminary data.</text>
</comment>
<organism evidence="1 2">
    <name type="scientific">Desulfatitalea alkaliphila</name>
    <dbReference type="NCBI Taxonomy" id="2929485"/>
    <lineage>
        <taxon>Bacteria</taxon>
        <taxon>Pseudomonadati</taxon>
        <taxon>Thermodesulfobacteriota</taxon>
        <taxon>Desulfobacteria</taxon>
        <taxon>Desulfobacterales</taxon>
        <taxon>Desulfosarcinaceae</taxon>
        <taxon>Desulfatitalea</taxon>
    </lineage>
</organism>
<name>A0AA41R1X9_9BACT</name>
<gene>
    <name evidence="1" type="ORF">MRX98_12700</name>
</gene>
<accession>A0AA41R1X9</accession>
<dbReference type="EMBL" id="JALJRB010000013">
    <property type="protein sequence ID" value="MCJ8501437.1"/>
    <property type="molecule type" value="Genomic_DNA"/>
</dbReference>
<dbReference type="AlphaFoldDB" id="A0AA41R1X9"/>